<dbReference type="AlphaFoldDB" id="A0A9E2NU34"/>
<feature type="domain" description="AAA" evidence="1">
    <location>
        <begin position="20"/>
        <end position="150"/>
    </location>
</feature>
<sequence>MIKRTVYLNRIKPFINKDIIKVITGMRRSGKTVLLQQIQAELLNRGKSKANFIYINFEDLQYESLLDYKALNEELVRRIKKINGKAYLFLDEIQKVISWEKTINSLRASFDCDIYLTGSNSQLLSGELATEIAGRYIEVKVYPFSFSEFLEAINSDHQNLDRDFSTYVEIGGMPFLSLIYNDRQACDTYLQDIYSSVVLKDIVDRYNIRNVDLLRRVISYLSSEIGYPISATGISKFLKNEHRGSSIDTILDYISYTCDAYLFSRVPRTHLQGKQNLKVNDKYYITDHGLRQTMLGNNLQNIDQILENIVFVELLRRGYQVSVGLNGKKEIDFVARKGNDKRYYQVTYMLGSQQTIEREFGAYAGIADNYPKYVLSMDKFDMSRNGIIHRNIIDFLLKNTRQN</sequence>
<dbReference type="InterPro" id="IPR041682">
    <property type="entry name" value="AAA_14"/>
</dbReference>
<protein>
    <submittedName>
        <fullName evidence="3">ATP-binding protein</fullName>
    </submittedName>
</protein>
<proteinExistence type="predicted"/>
<dbReference type="GO" id="GO:0005524">
    <property type="term" value="F:ATP binding"/>
    <property type="evidence" value="ECO:0007669"/>
    <property type="project" value="UniProtKB-KW"/>
</dbReference>
<dbReference type="SUPFAM" id="SSF52540">
    <property type="entry name" value="P-loop containing nucleoside triphosphate hydrolases"/>
    <property type="match status" value="1"/>
</dbReference>
<dbReference type="Proteomes" id="UP000823844">
    <property type="component" value="Unassembled WGS sequence"/>
</dbReference>
<evidence type="ECO:0000313" key="3">
    <source>
        <dbReference type="EMBL" id="MBU3828680.1"/>
    </source>
</evidence>
<evidence type="ECO:0000259" key="1">
    <source>
        <dbReference type="Pfam" id="PF13173"/>
    </source>
</evidence>
<dbReference type="PANTHER" id="PTHR33295:SF20">
    <property type="entry name" value="ATPASE"/>
    <property type="match status" value="1"/>
</dbReference>
<evidence type="ECO:0000313" key="4">
    <source>
        <dbReference type="Proteomes" id="UP000823844"/>
    </source>
</evidence>
<dbReference type="EMBL" id="JAHLFT010000076">
    <property type="protein sequence ID" value="MBU3828680.1"/>
    <property type="molecule type" value="Genomic_DNA"/>
</dbReference>
<dbReference type="InterPro" id="IPR027417">
    <property type="entry name" value="P-loop_NTPase"/>
</dbReference>
<evidence type="ECO:0000259" key="2">
    <source>
        <dbReference type="Pfam" id="PF13635"/>
    </source>
</evidence>
<accession>A0A9E2NU34</accession>
<keyword evidence="3" id="KW-0547">Nucleotide-binding</keyword>
<feature type="domain" description="DUF4143" evidence="2">
    <location>
        <begin position="200"/>
        <end position="342"/>
    </location>
</feature>
<reference evidence="3" key="2">
    <citation type="submission" date="2021-04" db="EMBL/GenBank/DDBJ databases">
        <authorList>
            <person name="Gilroy R."/>
        </authorList>
    </citation>
    <scope>NUCLEOTIDE SEQUENCE</scope>
    <source>
        <strain evidence="3">F6-686</strain>
    </source>
</reference>
<dbReference type="Pfam" id="PF13173">
    <property type="entry name" value="AAA_14"/>
    <property type="match status" value="1"/>
</dbReference>
<dbReference type="PANTHER" id="PTHR33295">
    <property type="entry name" value="ATPASE"/>
    <property type="match status" value="1"/>
</dbReference>
<dbReference type="InterPro" id="IPR025420">
    <property type="entry name" value="DUF4143"/>
</dbReference>
<reference evidence="3" key="1">
    <citation type="journal article" date="2021" name="PeerJ">
        <title>Extensive microbial diversity within the chicken gut microbiome revealed by metagenomics and culture.</title>
        <authorList>
            <person name="Gilroy R."/>
            <person name="Ravi A."/>
            <person name="Getino M."/>
            <person name="Pursley I."/>
            <person name="Horton D.L."/>
            <person name="Alikhan N.F."/>
            <person name="Baker D."/>
            <person name="Gharbi K."/>
            <person name="Hall N."/>
            <person name="Watson M."/>
            <person name="Adriaenssens E.M."/>
            <person name="Foster-Nyarko E."/>
            <person name="Jarju S."/>
            <person name="Secka A."/>
            <person name="Antonio M."/>
            <person name="Oren A."/>
            <person name="Chaudhuri R.R."/>
            <person name="La Ragione R."/>
            <person name="Hildebrand F."/>
            <person name="Pallen M.J."/>
        </authorList>
    </citation>
    <scope>NUCLEOTIDE SEQUENCE</scope>
    <source>
        <strain evidence="3">F6-686</strain>
    </source>
</reference>
<keyword evidence="3" id="KW-0067">ATP-binding</keyword>
<organism evidence="3 4">
    <name type="scientific">Candidatus Lactobacillus pullistercoris</name>
    <dbReference type="NCBI Taxonomy" id="2838636"/>
    <lineage>
        <taxon>Bacteria</taxon>
        <taxon>Bacillati</taxon>
        <taxon>Bacillota</taxon>
        <taxon>Bacilli</taxon>
        <taxon>Lactobacillales</taxon>
        <taxon>Lactobacillaceae</taxon>
        <taxon>Lactobacillus</taxon>
    </lineage>
</organism>
<name>A0A9E2NU34_9LACO</name>
<comment type="caution">
    <text evidence="3">The sequence shown here is derived from an EMBL/GenBank/DDBJ whole genome shotgun (WGS) entry which is preliminary data.</text>
</comment>
<gene>
    <name evidence="3" type="ORF">H9806_06080</name>
</gene>
<dbReference type="Gene3D" id="3.40.50.300">
    <property type="entry name" value="P-loop containing nucleotide triphosphate hydrolases"/>
    <property type="match status" value="1"/>
</dbReference>
<dbReference type="Pfam" id="PF13635">
    <property type="entry name" value="DUF4143"/>
    <property type="match status" value="1"/>
</dbReference>